<organism evidence="1 2">
    <name type="scientific">Corynebacterium bovis</name>
    <dbReference type="NCBI Taxonomy" id="36808"/>
    <lineage>
        <taxon>Bacteria</taxon>
        <taxon>Bacillati</taxon>
        <taxon>Actinomycetota</taxon>
        <taxon>Actinomycetes</taxon>
        <taxon>Mycobacteriales</taxon>
        <taxon>Corynebacteriaceae</taxon>
        <taxon>Corynebacterium</taxon>
    </lineage>
</organism>
<sequence>MTTAAVVGSGPNGLAAATVLAAAGVDVTVHEAAPTPGGAARSAELMVPGVVHDLGSAVHPLAVLSPALAGLGRFGQRFAWPEVDLAHPVHGGPAGVLLRDIAATADRLDDLHPGDGRRWRAAFGPVADRMDRIVSDVLAPPGSPGVSPTGCPPSGPLAPAAWASTLRFGLRAALPAASLTHLWRSPQARALAAGIAAHAFTRLDRPLSAAPGVLLTGAAHAAGWPVAVGGSGAVTAAMVRRLESLGGRVVTGSPVRDLRGLDADLVLLDTSPAAASALLSRSGTPVPAGRDRAYRRFRHGPGVLKVDCVVRGEVPWSDAACRRAGTVHLGGTAREVAAAERDCVRGRMPDAPFVLVGQQHLADPGRSAGDLHPLWAYAHVPHGWEPPAGADPLAVAGPVIRRIEEFAPGFRDGVVDLRVRTPRDLERENPNLTGGDIAGGASDAVQLLRRPTVRDPYSTGVPGVFLCSASTPPGGGVHGLCGWFAAHRALREL</sequence>
<dbReference type="RefSeq" id="WP_125207422.1">
    <property type="nucleotide sequence ID" value="NZ_JAPJOD010000071.1"/>
</dbReference>
<dbReference type="PRINTS" id="PR00419">
    <property type="entry name" value="ADXRDTASE"/>
</dbReference>
<dbReference type="Pfam" id="PF13450">
    <property type="entry name" value="NAD_binding_8"/>
    <property type="match status" value="1"/>
</dbReference>
<dbReference type="EMBL" id="PQNK01000025">
    <property type="protein sequence ID" value="RRO85450.1"/>
    <property type="molecule type" value="Genomic_DNA"/>
</dbReference>
<dbReference type="InterPro" id="IPR036188">
    <property type="entry name" value="FAD/NAD-bd_sf"/>
</dbReference>
<proteinExistence type="predicted"/>
<dbReference type="PANTHER" id="PTHR10668">
    <property type="entry name" value="PHYTOENE DEHYDROGENASE"/>
    <property type="match status" value="1"/>
</dbReference>
<dbReference type="PANTHER" id="PTHR10668:SF105">
    <property type="entry name" value="DEHYDROGENASE-RELATED"/>
    <property type="match status" value="1"/>
</dbReference>
<dbReference type="SUPFAM" id="SSF51905">
    <property type="entry name" value="FAD/NAD(P)-binding domain"/>
    <property type="match status" value="1"/>
</dbReference>
<comment type="caution">
    <text evidence="1">The sequence shown here is derived from an EMBL/GenBank/DDBJ whole genome shotgun (WGS) entry which is preliminary data.</text>
</comment>
<reference evidence="1 2" key="1">
    <citation type="submission" date="2018-01" db="EMBL/GenBank/DDBJ databases">
        <title>Twenty Corynebacterium bovis Genomes.</title>
        <authorList>
            <person name="Gulvik C.A."/>
        </authorList>
    </citation>
    <scope>NUCLEOTIDE SEQUENCE [LARGE SCALE GENOMIC DNA]</scope>
    <source>
        <strain evidence="1 2">F6900</strain>
    </source>
</reference>
<accession>A0A3R8PG62</accession>
<evidence type="ECO:0000313" key="2">
    <source>
        <dbReference type="Proteomes" id="UP000276526"/>
    </source>
</evidence>
<gene>
    <name evidence="1" type="ORF">CXF48_10800</name>
</gene>
<dbReference type="Gene3D" id="3.50.50.60">
    <property type="entry name" value="FAD/NAD(P)-binding domain"/>
    <property type="match status" value="1"/>
</dbReference>
<dbReference type="Proteomes" id="UP000276526">
    <property type="component" value="Unassembled WGS sequence"/>
</dbReference>
<evidence type="ECO:0000313" key="1">
    <source>
        <dbReference type="EMBL" id="RRO85450.1"/>
    </source>
</evidence>
<dbReference type="AlphaFoldDB" id="A0A3R8PG62"/>
<protein>
    <submittedName>
        <fullName evidence="1">FAD-dependent oxidoreductase</fullName>
    </submittedName>
</protein>
<name>A0A3R8PG62_9CORY</name>